<dbReference type="AlphaFoldDB" id="A0A1E7F2B8"/>
<dbReference type="InParanoid" id="A0A1E7F2B8"/>
<gene>
    <name evidence="3" type="ORF">FRACYDRAFT_244581</name>
</gene>
<sequence length="647" mass="74744">MSEEDVSAKVLTPSSSLLNDTLLTSMVLIGLGVIGGFGIFHFSLHHRYVDRIYRTEQTHNRTLAVIRDRYIEADRELQQCIDTDFGRQGELSELRGRLEAQYKSWHGLTETQRSLDSQHQEKVDQLNGLQAQAQQDQQRLEQQARDLSSIQEEMERNYQIKIGIDSELMKMKEVNADQKQDFSAHVEQRNFELSDVMKTSKTLYQRKTQLEVEVADMKHSLENMQIQMEQKDKELSVFRNEKGNLEEKMFNLRTGMLNLLKEKINEIQNLKNQVDELNEEKKVLELKLENWRNGMLDLVRGKMKEVDELKINLSESQEVIKGMMNDIETQKIDHAEAEEFMYGKVDEINNRDDADDQNDNESTKAIMDEIEGLKAELEESQVWINNKIVEIENLKSDQTESLELIHEKMNEVMDLESELTRQQELERKRTMRFESDLTATRDTLQTKTMEVEQLNSQLSEFVNEINVLKSDLFQSDMRSTGEIMINHVQQRDNVMCRQLFGKGPYYVKFVINQMTIETPQLFFVIEIPSRKVLPHSIYTFLTLVESKLYNDGAAFLSARDGGFQIGSNADGMALEQKLKPLGMPDGSALVDRACRMDPPLAFKKPSRLTTHTAGHILLFLSPTDDDDVECFGQVIRGQEILHEIVAS</sequence>
<keyword evidence="2" id="KW-0812">Transmembrane</keyword>
<feature type="coiled-coil region" evidence="1">
    <location>
        <begin position="123"/>
        <end position="157"/>
    </location>
</feature>
<dbReference type="OrthoDB" id="5848685at2759"/>
<keyword evidence="2" id="KW-1133">Transmembrane helix</keyword>
<feature type="coiled-coil region" evidence="1">
    <location>
        <begin position="405"/>
        <end position="471"/>
    </location>
</feature>
<keyword evidence="4" id="KW-1185">Reference proteome</keyword>
<dbReference type="Proteomes" id="UP000095751">
    <property type="component" value="Unassembled WGS sequence"/>
</dbReference>
<accession>A0A1E7F2B8</accession>
<feature type="coiled-coil region" evidence="1">
    <location>
        <begin position="207"/>
        <end position="326"/>
    </location>
</feature>
<keyword evidence="2" id="KW-0472">Membrane</keyword>
<proteinExistence type="predicted"/>
<name>A0A1E7F2B8_9STRA</name>
<organism evidence="3 4">
    <name type="scientific">Fragilariopsis cylindrus CCMP1102</name>
    <dbReference type="NCBI Taxonomy" id="635003"/>
    <lineage>
        <taxon>Eukaryota</taxon>
        <taxon>Sar</taxon>
        <taxon>Stramenopiles</taxon>
        <taxon>Ochrophyta</taxon>
        <taxon>Bacillariophyta</taxon>
        <taxon>Bacillariophyceae</taxon>
        <taxon>Bacillariophycidae</taxon>
        <taxon>Bacillariales</taxon>
        <taxon>Bacillariaceae</taxon>
        <taxon>Fragilariopsis</taxon>
    </lineage>
</organism>
<feature type="transmembrane region" description="Helical" evidence="2">
    <location>
        <begin position="22"/>
        <end position="44"/>
    </location>
</feature>
<dbReference type="KEGG" id="fcy:FRACYDRAFT_244581"/>
<evidence type="ECO:0000313" key="4">
    <source>
        <dbReference type="Proteomes" id="UP000095751"/>
    </source>
</evidence>
<reference evidence="3 4" key="1">
    <citation type="submission" date="2016-09" db="EMBL/GenBank/DDBJ databases">
        <title>Extensive genetic diversity and differential bi-allelic expression allows diatom success in the polar Southern Ocean.</title>
        <authorList>
            <consortium name="DOE Joint Genome Institute"/>
            <person name="Mock T."/>
            <person name="Otillar R.P."/>
            <person name="Strauss J."/>
            <person name="Dupont C."/>
            <person name="Frickenhaus S."/>
            <person name="Maumus F."/>
            <person name="Mcmullan M."/>
            <person name="Sanges R."/>
            <person name="Schmutz J."/>
            <person name="Toseland A."/>
            <person name="Valas R."/>
            <person name="Veluchamy A."/>
            <person name="Ward B.J."/>
            <person name="Allen A."/>
            <person name="Barry K."/>
            <person name="Falciatore A."/>
            <person name="Ferrante M."/>
            <person name="Fortunato A.E."/>
            <person name="Gloeckner G."/>
            <person name="Gruber A."/>
            <person name="Hipkin R."/>
            <person name="Janech M."/>
            <person name="Kroth P."/>
            <person name="Leese F."/>
            <person name="Lindquist E."/>
            <person name="Lyon B.R."/>
            <person name="Martin J."/>
            <person name="Mayer C."/>
            <person name="Parker M."/>
            <person name="Quesneville H."/>
            <person name="Raymond J."/>
            <person name="Uhlig C."/>
            <person name="Valentin K.U."/>
            <person name="Worden A.Z."/>
            <person name="Armbrust E.V."/>
            <person name="Bowler C."/>
            <person name="Green B."/>
            <person name="Moulton V."/>
            <person name="Van Oosterhout C."/>
            <person name="Grigoriev I."/>
        </authorList>
    </citation>
    <scope>NUCLEOTIDE SEQUENCE [LARGE SCALE GENOMIC DNA]</scope>
    <source>
        <strain evidence="3 4">CCMP1102</strain>
    </source>
</reference>
<evidence type="ECO:0000256" key="2">
    <source>
        <dbReference type="SAM" id="Phobius"/>
    </source>
</evidence>
<evidence type="ECO:0008006" key="5">
    <source>
        <dbReference type="Google" id="ProtNLM"/>
    </source>
</evidence>
<protein>
    <recommendedName>
        <fullName evidence="5">PPIase cyclophilin-type domain-containing protein</fullName>
    </recommendedName>
</protein>
<dbReference type="EMBL" id="KV784365">
    <property type="protein sequence ID" value="OEU12322.1"/>
    <property type="molecule type" value="Genomic_DNA"/>
</dbReference>
<keyword evidence="1" id="KW-0175">Coiled coil</keyword>
<evidence type="ECO:0000256" key="1">
    <source>
        <dbReference type="SAM" id="Coils"/>
    </source>
</evidence>
<evidence type="ECO:0000313" key="3">
    <source>
        <dbReference type="EMBL" id="OEU12322.1"/>
    </source>
</evidence>